<comment type="caution">
    <text evidence="3">The sequence shown here is derived from an EMBL/GenBank/DDBJ whole genome shotgun (WGS) entry which is preliminary data.</text>
</comment>
<feature type="transmembrane region" description="Helical" evidence="2">
    <location>
        <begin position="9"/>
        <end position="26"/>
    </location>
</feature>
<dbReference type="Proteomes" id="UP000824239">
    <property type="component" value="Unassembled WGS sequence"/>
</dbReference>
<feature type="compositionally biased region" description="Polar residues" evidence="1">
    <location>
        <begin position="207"/>
        <end position="219"/>
    </location>
</feature>
<reference evidence="3" key="1">
    <citation type="submission" date="2020-10" db="EMBL/GenBank/DDBJ databases">
        <authorList>
            <person name="Gilroy R."/>
        </authorList>
    </citation>
    <scope>NUCLEOTIDE SEQUENCE</scope>
    <source>
        <strain evidence="3">ChiBcec15-4380</strain>
    </source>
</reference>
<dbReference type="Gene3D" id="3.40.10.10">
    <property type="entry name" value="DNA Methylphosphotriester Repair Domain"/>
    <property type="match status" value="1"/>
</dbReference>
<keyword evidence="2" id="KW-0812">Transmembrane</keyword>
<name>A0A9D1DGW5_9FIRM</name>
<keyword evidence="2" id="KW-1133">Transmembrane helix</keyword>
<feature type="compositionally biased region" description="Low complexity" evidence="1">
    <location>
        <begin position="169"/>
        <end position="206"/>
    </location>
</feature>
<evidence type="ECO:0000256" key="2">
    <source>
        <dbReference type="SAM" id="Phobius"/>
    </source>
</evidence>
<dbReference type="SUPFAM" id="SSF57884">
    <property type="entry name" value="Ada DNA repair protein, N-terminal domain (N-Ada 10)"/>
    <property type="match status" value="1"/>
</dbReference>
<keyword evidence="2" id="KW-0472">Membrane</keyword>
<dbReference type="AlphaFoldDB" id="A0A9D1DGW5"/>
<evidence type="ECO:0008006" key="5">
    <source>
        <dbReference type="Google" id="ProtNLM"/>
    </source>
</evidence>
<evidence type="ECO:0000313" key="3">
    <source>
        <dbReference type="EMBL" id="HIR50402.1"/>
    </source>
</evidence>
<protein>
    <recommendedName>
        <fullName evidence="5">Ada DNA repair metal-binding domain-containing protein</fullName>
    </recommendedName>
</protein>
<accession>A0A9D1DGW5</accession>
<reference evidence="3" key="2">
    <citation type="journal article" date="2021" name="PeerJ">
        <title>Extensive microbial diversity within the chicken gut microbiome revealed by metagenomics and culture.</title>
        <authorList>
            <person name="Gilroy R."/>
            <person name="Ravi A."/>
            <person name="Getino M."/>
            <person name="Pursley I."/>
            <person name="Horton D.L."/>
            <person name="Alikhan N.F."/>
            <person name="Baker D."/>
            <person name="Gharbi K."/>
            <person name="Hall N."/>
            <person name="Watson M."/>
            <person name="Adriaenssens E.M."/>
            <person name="Foster-Nyarko E."/>
            <person name="Jarju S."/>
            <person name="Secka A."/>
            <person name="Antonio M."/>
            <person name="Oren A."/>
            <person name="Chaudhuri R.R."/>
            <person name="La Ragione R."/>
            <person name="Hildebrand F."/>
            <person name="Pallen M.J."/>
        </authorList>
    </citation>
    <scope>NUCLEOTIDE SEQUENCE</scope>
    <source>
        <strain evidence="3">ChiBcec15-4380</strain>
    </source>
</reference>
<evidence type="ECO:0000256" key="1">
    <source>
        <dbReference type="SAM" id="MobiDB-lite"/>
    </source>
</evidence>
<proteinExistence type="predicted"/>
<sequence length="275" mass="28580">MKNAKTKTTLLWIASIFFLLSFLVFLPHVNAFFCLLTGLLLLPVAAVQRLCSKLLPRKGLRQLLIAALVVLSVLTLPSSSKNLPDDAEPTPSITDTAADENETAAETAAVSETEADTAEADAAVSEVSEDDISENDTSDPDVSGADASENDTGTSSELSEEESAPAQEDTPAASTAPADAQSGTQTAGDTTALDGAAPAGNADATASDNAAPTDAGTSSQEAEAISYVLNTNTMKFHYQSCRDVDRIKAENYATFTGSRDDLIAQGYSACGHCHP</sequence>
<feature type="region of interest" description="Disordered" evidence="1">
    <location>
        <begin position="80"/>
        <end position="219"/>
    </location>
</feature>
<dbReference type="EMBL" id="DVHE01000029">
    <property type="protein sequence ID" value="HIR50402.1"/>
    <property type="molecule type" value="Genomic_DNA"/>
</dbReference>
<evidence type="ECO:0000313" key="4">
    <source>
        <dbReference type="Proteomes" id="UP000824239"/>
    </source>
</evidence>
<gene>
    <name evidence="3" type="ORF">IAA53_03820</name>
</gene>
<organism evidence="3 4">
    <name type="scientific">Candidatus Avoscillospira avicola</name>
    <dbReference type="NCBI Taxonomy" id="2840706"/>
    <lineage>
        <taxon>Bacteria</taxon>
        <taxon>Bacillati</taxon>
        <taxon>Bacillota</taxon>
        <taxon>Clostridia</taxon>
        <taxon>Eubacteriales</taxon>
        <taxon>Oscillospiraceae</taxon>
        <taxon>Oscillospiraceae incertae sedis</taxon>
        <taxon>Candidatus Avoscillospira</taxon>
    </lineage>
</organism>
<feature type="compositionally biased region" description="Acidic residues" evidence="1">
    <location>
        <begin position="127"/>
        <end position="139"/>
    </location>
</feature>
<dbReference type="InterPro" id="IPR035451">
    <property type="entry name" value="Ada-like_dom_sf"/>
</dbReference>